<sequence length="61" mass="6958">MTTARQKVAQLRDQVASLVDQTGSFKRDHSKVVLAFEREGVLRLSKRARTDIMGKDVQRKT</sequence>
<comment type="caution">
    <text evidence="1">The sequence shown here is derived from an EMBL/GenBank/DDBJ whole genome shotgun (WGS) entry which is preliminary data.</text>
</comment>
<organism evidence="1 2">
    <name type="scientific">Peronospora matthiolae</name>
    <dbReference type="NCBI Taxonomy" id="2874970"/>
    <lineage>
        <taxon>Eukaryota</taxon>
        <taxon>Sar</taxon>
        <taxon>Stramenopiles</taxon>
        <taxon>Oomycota</taxon>
        <taxon>Peronosporomycetes</taxon>
        <taxon>Peronosporales</taxon>
        <taxon>Peronosporaceae</taxon>
        <taxon>Peronospora</taxon>
    </lineage>
</organism>
<proteinExistence type="predicted"/>
<reference evidence="1" key="1">
    <citation type="submission" date="2024-01" db="EMBL/GenBank/DDBJ databases">
        <authorList>
            <person name="Webb A."/>
        </authorList>
    </citation>
    <scope>NUCLEOTIDE SEQUENCE</scope>
    <source>
        <strain evidence="1">Pm1</strain>
    </source>
</reference>
<name>A0AAV1TAC8_9STRA</name>
<evidence type="ECO:0000313" key="2">
    <source>
        <dbReference type="Proteomes" id="UP001162060"/>
    </source>
</evidence>
<dbReference type="EMBL" id="CAKLBY020000039">
    <property type="protein sequence ID" value="CAK7912578.1"/>
    <property type="molecule type" value="Genomic_DNA"/>
</dbReference>
<protein>
    <submittedName>
        <fullName evidence="1">Uncharacterized protein</fullName>
    </submittedName>
</protein>
<dbReference type="Proteomes" id="UP001162060">
    <property type="component" value="Unassembled WGS sequence"/>
</dbReference>
<gene>
    <name evidence="1" type="ORF">PM001_LOCUS4584</name>
</gene>
<dbReference type="AlphaFoldDB" id="A0AAV1TAC8"/>
<accession>A0AAV1TAC8</accession>
<evidence type="ECO:0000313" key="1">
    <source>
        <dbReference type="EMBL" id="CAK7912578.1"/>
    </source>
</evidence>